<dbReference type="EMBL" id="JADFTS010000008">
    <property type="protein sequence ID" value="KAF9591779.1"/>
    <property type="molecule type" value="Genomic_DNA"/>
</dbReference>
<dbReference type="OrthoDB" id="1302097at2759"/>
<feature type="coiled-coil region" evidence="1">
    <location>
        <begin position="141"/>
        <end position="168"/>
    </location>
</feature>
<organism evidence="3 4">
    <name type="scientific">Coptis chinensis</name>
    <dbReference type="NCBI Taxonomy" id="261450"/>
    <lineage>
        <taxon>Eukaryota</taxon>
        <taxon>Viridiplantae</taxon>
        <taxon>Streptophyta</taxon>
        <taxon>Embryophyta</taxon>
        <taxon>Tracheophyta</taxon>
        <taxon>Spermatophyta</taxon>
        <taxon>Magnoliopsida</taxon>
        <taxon>Ranunculales</taxon>
        <taxon>Ranunculaceae</taxon>
        <taxon>Coptidoideae</taxon>
        <taxon>Coptis</taxon>
    </lineage>
</organism>
<dbReference type="Proteomes" id="UP000631114">
    <property type="component" value="Unassembled WGS sequence"/>
</dbReference>
<protein>
    <submittedName>
        <fullName evidence="3">Uncharacterized protein</fullName>
    </submittedName>
</protein>
<comment type="caution">
    <text evidence="3">The sequence shown here is derived from an EMBL/GenBank/DDBJ whole genome shotgun (WGS) entry which is preliminary data.</text>
</comment>
<proteinExistence type="predicted"/>
<accession>A0A835H2G6</accession>
<feature type="compositionally biased region" description="Acidic residues" evidence="2">
    <location>
        <begin position="13"/>
        <end position="24"/>
    </location>
</feature>
<reference evidence="3 4" key="1">
    <citation type="submission" date="2020-10" db="EMBL/GenBank/DDBJ databases">
        <title>The Coptis chinensis genome and diversification of protoberbering-type alkaloids.</title>
        <authorList>
            <person name="Wang B."/>
            <person name="Shu S."/>
            <person name="Song C."/>
            <person name="Liu Y."/>
        </authorList>
    </citation>
    <scope>NUCLEOTIDE SEQUENCE [LARGE SCALE GENOMIC DNA]</scope>
    <source>
        <strain evidence="3">HL-2020</strain>
        <tissue evidence="3">Leaf</tissue>
    </source>
</reference>
<dbReference type="AlphaFoldDB" id="A0A835H2G6"/>
<gene>
    <name evidence="3" type="ORF">IFM89_007109</name>
</gene>
<evidence type="ECO:0000256" key="2">
    <source>
        <dbReference type="SAM" id="MobiDB-lite"/>
    </source>
</evidence>
<evidence type="ECO:0000256" key="1">
    <source>
        <dbReference type="SAM" id="Coils"/>
    </source>
</evidence>
<keyword evidence="4" id="KW-1185">Reference proteome</keyword>
<feature type="region of interest" description="Disordered" evidence="2">
    <location>
        <begin position="1"/>
        <end position="40"/>
    </location>
</feature>
<name>A0A835H2G6_9MAGN</name>
<sequence length="225" mass="25381">MDTHYSPGGSNSLDDDQLNEDMGDDATNIPSSSRVASSKKRPFNWHRRKLRVNHAPNLSCLHLLARTSVAIARNELALEKGILNRRLQGQTPICLFINQRKLFHKAEVLNSIKNHISEHPESQYDLSGDAIATGDSLMKKNDGLMEANTLLERRIETIEANMDAKMSRHMEEVRGLFMSQRGTFNDNVPSPHSHASRHSTAPKIVLIKTPVNKFGLQEHHCYRPS</sequence>
<keyword evidence="1" id="KW-0175">Coiled coil</keyword>
<evidence type="ECO:0000313" key="4">
    <source>
        <dbReference type="Proteomes" id="UP000631114"/>
    </source>
</evidence>
<evidence type="ECO:0000313" key="3">
    <source>
        <dbReference type="EMBL" id="KAF9591779.1"/>
    </source>
</evidence>